<dbReference type="Pfam" id="PF07075">
    <property type="entry name" value="NamZ_N"/>
    <property type="match status" value="1"/>
</dbReference>
<reference evidence="3 4" key="1">
    <citation type="submission" date="2021-03" db="EMBL/GenBank/DDBJ databases">
        <title>Genomic Encyclopedia of Type Strains, Phase IV (KMG-IV): sequencing the most valuable type-strain genomes for metagenomic binning, comparative biology and taxonomic classification.</title>
        <authorList>
            <person name="Goeker M."/>
        </authorList>
    </citation>
    <scope>NUCLEOTIDE SEQUENCE [LARGE SCALE GENOMIC DNA]</scope>
    <source>
        <strain evidence="3 4">DSM 25609</strain>
    </source>
</reference>
<evidence type="ECO:0000259" key="1">
    <source>
        <dbReference type="Pfam" id="PF07075"/>
    </source>
</evidence>
<keyword evidence="4" id="KW-1185">Reference proteome</keyword>
<feature type="domain" description="Peptidoglycan beta-N-acetylmuramidase NamZ N-terminal" evidence="1">
    <location>
        <begin position="22"/>
        <end position="222"/>
    </location>
</feature>
<evidence type="ECO:0000313" key="3">
    <source>
        <dbReference type="EMBL" id="MBP1971545.1"/>
    </source>
</evidence>
<dbReference type="Pfam" id="PF20732">
    <property type="entry name" value="NamZ_C"/>
    <property type="match status" value="1"/>
</dbReference>
<evidence type="ECO:0000313" key="4">
    <source>
        <dbReference type="Proteomes" id="UP001519345"/>
    </source>
</evidence>
<dbReference type="InterPro" id="IPR048502">
    <property type="entry name" value="NamZ_N"/>
</dbReference>
<sequence>MKLGNENLFTDAYDSLWKDSRIGMVTNYTGINLNFERTIDRLIERGANIEKLFAPEHGFYGVGKAGELIANEVDRKTGIDIISLYDKEKNMDPCLLNNIDVLIMEFQDVGVRFYTYISTMFRVMKTASQVGVPLVILDRPNPLGGTIIEGGGIEGNYHSFVGDYDLPIRHGMTIGELASLYKFENGLDVDLDIVKVEGWKRDWLFSDTDLSWVPPSQNIPDFESCLLYPGTAFIEGTNLSEGRGTAMPFRWIGAPWINGEKLSNVLNEIGLPGVRFRPVMFKPSLSKHQDVTVEGVEIHLTNQRSIVPTEIGLHIIDQTRKLYPTKFSWVKTGNDYFIDLLWGNSTYRYDIELGRPVSEISQEWQDYATWFMKRRQAHLLYT</sequence>
<evidence type="ECO:0000259" key="2">
    <source>
        <dbReference type="Pfam" id="PF20732"/>
    </source>
</evidence>
<gene>
    <name evidence="3" type="ORF">J2Z83_003696</name>
</gene>
<organism evidence="3 4">
    <name type="scientific">Virgibacillus natechei</name>
    <dbReference type="NCBI Taxonomy" id="1216297"/>
    <lineage>
        <taxon>Bacteria</taxon>
        <taxon>Bacillati</taxon>
        <taxon>Bacillota</taxon>
        <taxon>Bacilli</taxon>
        <taxon>Bacillales</taxon>
        <taxon>Bacillaceae</taxon>
        <taxon>Virgibacillus</taxon>
    </lineage>
</organism>
<dbReference type="Gene3D" id="3.90.1150.140">
    <property type="match status" value="1"/>
</dbReference>
<dbReference type="Gene3D" id="3.40.50.12170">
    <property type="entry name" value="Uncharacterised protein PF07075, DUF1343"/>
    <property type="match status" value="1"/>
</dbReference>
<dbReference type="EMBL" id="JAGGKX010000028">
    <property type="protein sequence ID" value="MBP1971545.1"/>
    <property type="molecule type" value="Genomic_DNA"/>
</dbReference>
<dbReference type="InterPro" id="IPR048503">
    <property type="entry name" value="NamZ_C"/>
</dbReference>
<dbReference type="PIRSF" id="PIRSF016719">
    <property type="entry name" value="UCP016719"/>
    <property type="match status" value="1"/>
</dbReference>
<comment type="caution">
    <text evidence="3">The sequence shown here is derived from an EMBL/GenBank/DDBJ whole genome shotgun (WGS) entry which is preliminary data.</text>
</comment>
<dbReference type="InterPro" id="IPR008302">
    <property type="entry name" value="NamZ"/>
</dbReference>
<dbReference type="Proteomes" id="UP001519345">
    <property type="component" value="Unassembled WGS sequence"/>
</dbReference>
<dbReference type="PANTHER" id="PTHR42915">
    <property type="entry name" value="HYPOTHETICAL 460 KDA PROTEIN IN FEUA-SIGW INTERGENIC REGION [PRECURSOR]"/>
    <property type="match status" value="1"/>
</dbReference>
<dbReference type="PANTHER" id="PTHR42915:SF1">
    <property type="entry name" value="PEPTIDOGLYCAN BETA-N-ACETYLMURAMIDASE NAMZ"/>
    <property type="match status" value="1"/>
</dbReference>
<feature type="domain" description="Peptidoglycan beta-N-acetylmuramidase NamZ C-terminal" evidence="2">
    <location>
        <begin position="226"/>
        <end position="381"/>
    </location>
</feature>
<proteinExistence type="predicted"/>
<accession>A0ABS4IKR4</accession>
<protein>
    <submittedName>
        <fullName evidence="3">Uncharacterized protein YbbC (DUF1343 family)</fullName>
    </submittedName>
</protein>
<name>A0ABS4IKR4_9BACI</name>
<dbReference type="RefSeq" id="WP_209464578.1">
    <property type="nucleotide sequence ID" value="NZ_CP110224.1"/>
</dbReference>